<comment type="caution">
    <text evidence="2">The sequence shown here is derived from an EMBL/GenBank/DDBJ whole genome shotgun (WGS) entry which is preliminary data.</text>
</comment>
<keyword evidence="3" id="KW-1185">Reference proteome</keyword>
<reference evidence="2" key="1">
    <citation type="submission" date="2016-04" db="EMBL/GenBank/DDBJ databases">
        <authorList>
            <person name="Nguyen H.D."/>
            <person name="Samba Siva P."/>
            <person name="Cullis J."/>
            <person name="Levesque C.A."/>
            <person name="Hambleton S."/>
        </authorList>
    </citation>
    <scope>NUCLEOTIDE SEQUENCE</scope>
    <source>
        <strain evidence="2">DAOMC 236422</strain>
    </source>
</reference>
<accession>A0A8X7T1F9</accession>
<sequence length="263" mass="29204">MTVQAKTSAKDIADVLRKSLRIEPSQAAIYKAKNTLLGNHDEELRNQVLCLPAYFARLQAADVDSIAIMEPSAPAADWTEGKVDFKRCFVAPGPARAAQPYCRPIIALDGTFLKGKVKLVLLLAATFDANDSLIILAWALVHSESTNSWSWFIEHLKAAFPLAKSGVMTIISDRDKGLMNAVENLIPNAQHAYCCYHLAANLKKHHGAATQPFFWRCVYATTKTEFDRHLANLRARSDAAANYLCAPEQAHHHWATYAFLGRR</sequence>
<name>A0A8X7T1F9_9BASI</name>
<dbReference type="EMBL" id="LWDG02000773">
    <property type="protein sequence ID" value="KAE8262541.1"/>
    <property type="molecule type" value="Genomic_DNA"/>
</dbReference>
<organism evidence="2 3">
    <name type="scientific">Tilletia walkeri</name>
    <dbReference type="NCBI Taxonomy" id="117179"/>
    <lineage>
        <taxon>Eukaryota</taxon>
        <taxon>Fungi</taxon>
        <taxon>Dikarya</taxon>
        <taxon>Basidiomycota</taxon>
        <taxon>Ustilaginomycotina</taxon>
        <taxon>Exobasidiomycetes</taxon>
        <taxon>Tilletiales</taxon>
        <taxon>Tilletiaceae</taxon>
        <taxon>Tilletia</taxon>
    </lineage>
</organism>
<gene>
    <name evidence="2" type="ORF">A4X09_0g7437</name>
</gene>
<dbReference type="Proteomes" id="UP000078113">
    <property type="component" value="Unassembled WGS sequence"/>
</dbReference>
<dbReference type="InterPro" id="IPR018289">
    <property type="entry name" value="MULE_transposase_dom"/>
</dbReference>
<evidence type="ECO:0000313" key="3">
    <source>
        <dbReference type="Proteomes" id="UP000078113"/>
    </source>
</evidence>
<evidence type="ECO:0000313" key="2">
    <source>
        <dbReference type="EMBL" id="KAE8262541.1"/>
    </source>
</evidence>
<evidence type="ECO:0000259" key="1">
    <source>
        <dbReference type="Pfam" id="PF10551"/>
    </source>
</evidence>
<reference evidence="2" key="2">
    <citation type="journal article" date="2019" name="IMA Fungus">
        <title>Genome sequencing and comparison of five Tilletia species to identify candidate genes for the detection of regulated species infecting wheat.</title>
        <authorList>
            <person name="Nguyen H.D.T."/>
            <person name="Sultana T."/>
            <person name="Kesanakurti P."/>
            <person name="Hambleton S."/>
        </authorList>
    </citation>
    <scope>NUCLEOTIDE SEQUENCE</scope>
    <source>
        <strain evidence="2">DAOMC 236422</strain>
    </source>
</reference>
<dbReference type="PANTHER" id="PTHR31973">
    <property type="entry name" value="POLYPROTEIN, PUTATIVE-RELATED"/>
    <property type="match status" value="1"/>
</dbReference>
<protein>
    <recommendedName>
        <fullName evidence="1">MULE transposase domain-containing protein</fullName>
    </recommendedName>
</protein>
<dbReference type="Pfam" id="PF10551">
    <property type="entry name" value="MULE"/>
    <property type="match status" value="1"/>
</dbReference>
<dbReference type="AlphaFoldDB" id="A0A8X7T1F9"/>
<dbReference type="PANTHER" id="PTHR31973:SF187">
    <property type="entry name" value="MUTATOR TRANSPOSASE MUDRA PROTEIN"/>
    <property type="match status" value="1"/>
</dbReference>
<proteinExistence type="predicted"/>
<feature type="domain" description="MULE transposase" evidence="1">
    <location>
        <begin position="106"/>
        <end position="201"/>
    </location>
</feature>